<dbReference type="OrthoDB" id="21550at2759"/>
<comment type="similarity">
    <text evidence="2">Belongs to the NAF1 family.</text>
</comment>
<dbReference type="GeneID" id="72062104"/>
<evidence type="ECO:0000256" key="9">
    <source>
        <dbReference type="ARBA" id="ARBA00076743"/>
    </source>
</evidence>
<dbReference type="InterPro" id="IPR038664">
    <property type="entry name" value="Gar1/Naf1_Cbf5-bd_sf"/>
</dbReference>
<evidence type="ECO:0000256" key="1">
    <source>
        <dbReference type="ARBA" id="ARBA00004123"/>
    </source>
</evidence>
<dbReference type="Gene3D" id="2.40.10.230">
    <property type="entry name" value="Probable tRNA pseudouridine synthase domain"/>
    <property type="match status" value="1"/>
</dbReference>
<dbReference type="InterPro" id="IPR040309">
    <property type="entry name" value="Naf1"/>
</dbReference>
<evidence type="ECO:0000256" key="3">
    <source>
        <dbReference type="ARBA" id="ARBA00021438"/>
    </source>
</evidence>
<protein>
    <recommendedName>
        <fullName evidence="3">H/ACA ribonucleoprotein complex non-core subunit NAF1</fullName>
    </recommendedName>
    <alternativeName>
        <fullName evidence="9">Nuclear assembly factor 1</fullName>
    </alternativeName>
</protein>
<feature type="region of interest" description="Disordered" evidence="10">
    <location>
        <begin position="138"/>
        <end position="192"/>
    </location>
</feature>
<evidence type="ECO:0000256" key="5">
    <source>
        <dbReference type="ARBA" id="ARBA00022552"/>
    </source>
</evidence>
<dbReference type="SUPFAM" id="SSF50447">
    <property type="entry name" value="Translation proteins"/>
    <property type="match status" value="1"/>
</dbReference>
<feature type="compositionally biased region" description="Low complexity" evidence="10">
    <location>
        <begin position="172"/>
        <end position="186"/>
    </location>
</feature>
<feature type="region of interest" description="Disordered" evidence="10">
    <location>
        <begin position="1"/>
        <end position="72"/>
    </location>
</feature>
<feature type="compositionally biased region" description="Acidic residues" evidence="10">
    <location>
        <begin position="359"/>
        <end position="373"/>
    </location>
</feature>
<evidence type="ECO:0000256" key="4">
    <source>
        <dbReference type="ARBA" id="ARBA00022517"/>
    </source>
</evidence>
<feature type="compositionally biased region" description="Low complexity" evidence="10">
    <location>
        <begin position="531"/>
        <end position="552"/>
    </location>
</feature>
<dbReference type="InterPro" id="IPR007504">
    <property type="entry name" value="H/ACA_rnp_Gar1/Naf1"/>
</dbReference>
<dbReference type="EMBL" id="CP086354">
    <property type="protein sequence ID" value="UNI13389.1"/>
    <property type="molecule type" value="Genomic_DNA"/>
</dbReference>
<evidence type="ECO:0000256" key="2">
    <source>
        <dbReference type="ARBA" id="ARBA00009801"/>
    </source>
</evidence>
<gene>
    <name evidence="11" type="ORF">JDV02_000137</name>
</gene>
<sequence length="617" mass="64803">MSGFHIPGLGQAKPNESLPPVAADAMSATAAAASAASEEHMADVEPLTTEPPAPATEPAPSSVHETGVPVESQGVTLDHATTEDSMAVDKAESPSLTSALEAAIGGLGETTSEITTTTTAPSALEAAISELGETTCETAMSTTAQSQPLPQEPSGTTELQNDEGENPEWEVDSSPYESSTDSSSSDSSDEGGYELLGLEETARLLMDAEAGGSDDEGERGRPGNANQLRTKNELAEEAIPRPDVTITTDMRIEELGSVEHIVENIMLIKAFTPGEYQVLDTGSVLCNAERVVIGAVAETIGKVLQPMYTVRFNSKDEIKELGVELGAKIFYPVDHASFVFTEPLKNTKGSDASNIHDEEVGDDEMEFSDDEKEAEYKRSIKQRKNKNKAGAGGDGGARGGFRGAHPLRQEVSASSDTLNYDDDDGPYKPLTRPPGFGAGGPSSEPVELPPRPGLHRGGRRGDLRGRGGRGRGGPGRGGRGGGNNQARDGYSQAPQGYGQYPQHAQQPQQQPAWRPVSPQPGHQSQAAPSMPAFGFQFPGWPQPQGQQGVPAPGTLPPPPPPPPPGWPGQQQPQQQQQQQAGGGAFVNPALLAALMSQMQAQGGGQQWGGQYQHPPPS</sequence>
<feature type="region of interest" description="Disordered" evidence="10">
    <location>
        <begin position="347"/>
        <end position="617"/>
    </location>
</feature>
<dbReference type="Proteomes" id="UP000829364">
    <property type="component" value="Chromosome 1"/>
</dbReference>
<feature type="compositionally biased region" description="Low complexity" evidence="10">
    <location>
        <begin position="22"/>
        <end position="36"/>
    </location>
</feature>
<dbReference type="KEGG" id="ptkz:JDV02_000137"/>
<proteinExistence type="inferred from homology"/>
<evidence type="ECO:0000256" key="6">
    <source>
        <dbReference type="ARBA" id="ARBA00022553"/>
    </source>
</evidence>
<dbReference type="RefSeq" id="XP_047836870.1">
    <property type="nucleotide sequence ID" value="XM_047980912.1"/>
</dbReference>
<comment type="subcellular location">
    <subcellularLocation>
        <location evidence="1">Nucleus</location>
    </subcellularLocation>
</comment>
<evidence type="ECO:0000256" key="10">
    <source>
        <dbReference type="SAM" id="MobiDB-lite"/>
    </source>
</evidence>
<evidence type="ECO:0000256" key="7">
    <source>
        <dbReference type="ARBA" id="ARBA00022884"/>
    </source>
</evidence>
<keyword evidence="7" id="KW-0694">RNA-binding</keyword>
<dbReference type="GO" id="GO:0001522">
    <property type="term" value="P:pseudouridine synthesis"/>
    <property type="evidence" value="ECO:0007669"/>
    <property type="project" value="InterPro"/>
</dbReference>
<feature type="compositionally biased region" description="Gly residues" evidence="10">
    <location>
        <begin position="390"/>
        <end position="402"/>
    </location>
</feature>
<feature type="compositionally biased region" description="Low complexity" evidence="10">
    <location>
        <begin position="608"/>
        <end position="617"/>
    </location>
</feature>
<feature type="compositionally biased region" description="Acidic residues" evidence="10">
    <location>
        <begin position="160"/>
        <end position="171"/>
    </location>
</feature>
<evidence type="ECO:0000256" key="8">
    <source>
        <dbReference type="ARBA" id="ARBA00023242"/>
    </source>
</evidence>
<accession>A0A9Q8Q462</accession>
<organism evidence="11 12">
    <name type="scientific">Purpureocillium takamizusanense</name>
    <dbReference type="NCBI Taxonomy" id="2060973"/>
    <lineage>
        <taxon>Eukaryota</taxon>
        <taxon>Fungi</taxon>
        <taxon>Dikarya</taxon>
        <taxon>Ascomycota</taxon>
        <taxon>Pezizomycotina</taxon>
        <taxon>Sordariomycetes</taxon>
        <taxon>Hypocreomycetidae</taxon>
        <taxon>Hypocreales</taxon>
        <taxon>Ophiocordycipitaceae</taxon>
        <taxon>Purpureocillium</taxon>
    </lineage>
</organism>
<dbReference type="Pfam" id="PF04410">
    <property type="entry name" value="Gar1"/>
    <property type="match status" value="1"/>
</dbReference>
<feature type="compositionally biased region" description="Pro residues" evidence="10">
    <location>
        <begin position="553"/>
        <end position="566"/>
    </location>
</feature>
<dbReference type="PANTHER" id="PTHR31633:SF1">
    <property type="entry name" value="H_ACA RIBONUCLEOPROTEIN COMPLEX NON-CORE SUBUNIT NAF1"/>
    <property type="match status" value="1"/>
</dbReference>
<dbReference type="GO" id="GO:0005732">
    <property type="term" value="C:sno(s)RNA-containing ribonucleoprotein complex"/>
    <property type="evidence" value="ECO:0007669"/>
    <property type="project" value="InterPro"/>
</dbReference>
<evidence type="ECO:0000313" key="11">
    <source>
        <dbReference type="EMBL" id="UNI13389.1"/>
    </source>
</evidence>
<dbReference type="GO" id="GO:0000493">
    <property type="term" value="P:box H/ACA snoRNP assembly"/>
    <property type="evidence" value="ECO:0007669"/>
    <property type="project" value="InterPro"/>
</dbReference>
<keyword evidence="12" id="KW-1185">Reference proteome</keyword>
<feature type="compositionally biased region" description="Low complexity" evidence="10">
    <location>
        <begin position="567"/>
        <end position="579"/>
    </location>
</feature>
<evidence type="ECO:0000313" key="12">
    <source>
        <dbReference type="Proteomes" id="UP000829364"/>
    </source>
</evidence>
<feature type="compositionally biased region" description="Low complexity" evidence="10">
    <location>
        <begin position="494"/>
        <end position="512"/>
    </location>
</feature>
<dbReference type="GO" id="GO:0006364">
    <property type="term" value="P:rRNA processing"/>
    <property type="evidence" value="ECO:0007669"/>
    <property type="project" value="UniProtKB-KW"/>
</dbReference>
<dbReference type="AlphaFoldDB" id="A0A9Q8Q462"/>
<dbReference type="PANTHER" id="PTHR31633">
    <property type="entry name" value="H/ACA RIBONUCLEOPROTEIN COMPLEX NON-CORE SUBUNIT NAF1"/>
    <property type="match status" value="1"/>
</dbReference>
<dbReference type="FunFam" id="2.40.10.230:FF:000002">
    <property type="entry name" value="H/ACA ribonucleoprotein complex non-core subunit NAF1"/>
    <property type="match status" value="1"/>
</dbReference>
<keyword evidence="8" id="KW-0539">Nucleus</keyword>
<reference evidence="11" key="1">
    <citation type="submission" date="2021-11" db="EMBL/GenBank/DDBJ databases">
        <title>Purpureocillium_takamizusanense_genome.</title>
        <authorList>
            <person name="Nguyen N.-H."/>
        </authorList>
    </citation>
    <scope>NUCLEOTIDE SEQUENCE</scope>
    <source>
        <strain evidence="11">PT3</strain>
    </source>
</reference>
<keyword evidence="5" id="KW-0698">rRNA processing</keyword>
<dbReference type="GO" id="GO:0003723">
    <property type="term" value="F:RNA binding"/>
    <property type="evidence" value="ECO:0007669"/>
    <property type="project" value="UniProtKB-KW"/>
</dbReference>
<keyword evidence="6" id="KW-0597">Phosphoprotein</keyword>
<name>A0A9Q8Q462_9HYPO</name>
<feature type="compositionally biased region" description="Gly residues" evidence="10">
    <location>
        <begin position="470"/>
        <end position="483"/>
    </location>
</feature>
<dbReference type="GO" id="GO:0005634">
    <property type="term" value="C:nucleus"/>
    <property type="evidence" value="ECO:0007669"/>
    <property type="project" value="UniProtKB-SubCell"/>
</dbReference>
<dbReference type="InterPro" id="IPR009000">
    <property type="entry name" value="Transl_B-barrel_sf"/>
</dbReference>
<feature type="compositionally biased region" description="Polar residues" evidence="10">
    <location>
        <begin position="138"/>
        <end position="159"/>
    </location>
</feature>
<keyword evidence="4" id="KW-0690">Ribosome biogenesis</keyword>